<dbReference type="Pfam" id="PF01292">
    <property type="entry name" value="Ni_hydr_CYTB"/>
    <property type="match status" value="1"/>
</dbReference>
<feature type="transmembrane region" description="Helical" evidence="6">
    <location>
        <begin position="150"/>
        <end position="169"/>
    </location>
</feature>
<accession>A0ABT8EI10</accession>
<keyword evidence="9" id="KW-1185">Reference proteome</keyword>
<sequence>MSTSAMRPVRVWDLPTRLFHALLILSFVGSFVTIKLGGLWMDWHVRFGLLATGLIIFRLIWGVVGGYYSRFSQFPPSLRKSWEYLRQHHSRTLGHNPLGAWSVYVMLLLIGFQAFSGLFANDDIFTAGPLAYLSPHWSKVLTGLHKSNEWLLLAIVALHIIAILAYRLFAGQKLAKSMVTGNMDWPTQSSARDSQDGWKSRLLALVIALLIAAAIYSLTLLAPTASFDDFM</sequence>
<name>A0ABT8EI10_9BURK</name>
<comment type="caution">
    <text evidence="8">The sequence shown here is derived from an EMBL/GenBank/DDBJ whole genome shotgun (WGS) entry which is preliminary data.</text>
</comment>
<protein>
    <submittedName>
        <fullName evidence="8">Cytochrome b/b6 domain-containing protein</fullName>
    </submittedName>
</protein>
<gene>
    <name evidence="8" type="ORF">LMS43_06445</name>
</gene>
<proteinExistence type="predicted"/>
<dbReference type="PANTHER" id="PTHR30485:SF2">
    <property type="entry name" value="BLL0597 PROTEIN"/>
    <property type="match status" value="1"/>
</dbReference>
<feature type="transmembrane region" description="Helical" evidence="6">
    <location>
        <begin position="47"/>
        <end position="69"/>
    </location>
</feature>
<dbReference type="InterPro" id="IPR051542">
    <property type="entry name" value="Hydrogenase_cytochrome"/>
</dbReference>
<dbReference type="Gene3D" id="1.20.950.20">
    <property type="entry name" value="Transmembrane di-heme cytochromes, Chain C"/>
    <property type="match status" value="1"/>
</dbReference>
<dbReference type="RefSeq" id="WP_266125086.1">
    <property type="nucleotide sequence ID" value="NZ_JAJHNU010000001.1"/>
</dbReference>
<reference evidence="8" key="1">
    <citation type="submission" date="2021-11" db="EMBL/GenBank/DDBJ databases">
        <title>Draft genome sequence of Alcaligenes endophyticus type strain CCUG 75668T.</title>
        <authorList>
            <person name="Salva-Serra F."/>
            <person name="Duran R.E."/>
            <person name="Seeger M."/>
            <person name="Moore E.R.B."/>
            <person name="Jaen-Luchoro D."/>
        </authorList>
    </citation>
    <scope>NUCLEOTIDE SEQUENCE</scope>
    <source>
        <strain evidence="8">CCUG 75668</strain>
    </source>
</reference>
<evidence type="ECO:0000313" key="9">
    <source>
        <dbReference type="Proteomes" id="UP001168613"/>
    </source>
</evidence>
<evidence type="ECO:0000259" key="7">
    <source>
        <dbReference type="Pfam" id="PF01292"/>
    </source>
</evidence>
<feature type="transmembrane region" description="Helical" evidence="6">
    <location>
        <begin position="98"/>
        <end position="120"/>
    </location>
</feature>
<dbReference type="InterPro" id="IPR011577">
    <property type="entry name" value="Cyt_b561_bac/Ni-Hgenase"/>
</dbReference>
<dbReference type="InterPro" id="IPR016174">
    <property type="entry name" value="Di-haem_cyt_TM"/>
</dbReference>
<keyword evidence="2" id="KW-1003">Cell membrane</keyword>
<evidence type="ECO:0000256" key="1">
    <source>
        <dbReference type="ARBA" id="ARBA00004651"/>
    </source>
</evidence>
<feature type="transmembrane region" description="Helical" evidence="6">
    <location>
        <begin position="202"/>
        <end position="222"/>
    </location>
</feature>
<keyword evidence="5 6" id="KW-0472">Membrane</keyword>
<dbReference type="SUPFAM" id="SSF81342">
    <property type="entry name" value="Transmembrane di-heme cytochromes"/>
    <property type="match status" value="1"/>
</dbReference>
<evidence type="ECO:0000256" key="4">
    <source>
        <dbReference type="ARBA" id="ARBA00022989"/>
    </source>
</evidence>
<feature type="transmembrane region" description="Helical" evidence="6">
    <location>
        <begin position="21"/>
        <end position="41"/>
    </location>
</feature>
<dbReference type="Proteomes" id="UP001168613">
    <property type="component" value="Unassembled WGS sequence"/>
</dbReference>
<comment type="subcellular location">
    <subcellularLocation>
        <location evidence="1">Cell membrane</location>
        <topology evidence="1">Multi-pass membrane protein</topology>
    </subcellularLocation>
</comment>
<evidence type="ECO:0000256" key="5">
    <source>
        <dbReference type="ARBA" id="ARBA00023136"/>
    </source>
</evidence>
<dbReference type="EMBL" id="JAJHNU010000001">
    <property type="protein sequence ID" value="MDN4120921.1"/>
    <property type="molecule type" value="Genomic_DNA"/>
</dbReference>
<dbReference type="PANTHER" id="PTHR30485">
    <property type="entry name" value="NI/FE-HYDROGENASE 1 B-TYPE CYTOCHROME SUBUNIT"/>
    <property type="match status" value="1"/>
</dbReference>
<evidence type="ECO:0000313" key="8">
    <source>
        <dbReference type="EMBL" id="MDN4120921.1"/>
    </source>
</evidence>
<keyword evidence="4 6" id="KW-1133">Transmembrane helix</keyword>
<evidence type="ECO:0000256" key="6">
    <source>
        <dbReference type="SAM" id="Phobius"/>
    </source>
</evidence>
<organism evidence="8 9">
    <name type="scientific">Alcaligenes endophyticus</name>
    <dbReference type="NCBI Taxonomy" id="1929088"/>
    <lineage>
        <taxon>Bacteria</taxon>
        <taxon>Pseudomonadati</taxon>
        <taxon>Pseudomonadota</taxon>
        <taxon>Betaproteobacteria</taxon>
        <taxon>Burkholderiales</taxon>
        <taxon>Alcaligenaceae</taxon>
        <taxon>Alcaligenes</taxon>
    </lineage>
</organism>
<feature type="domain" description="Cytochrome b561 bacterial/Ni-hydrogenase" evidence="7">
    <location>
        <begin position="11"/>
        <end position="181"/>
    </location>
</feature>
<keyword evidence="3 6" id="KW-0812">Transmembrane</keyword>
<evidence type="ECO:0000256" key="3">
    <source>
        <dbReference type="ARBA" id="ARBA00022692"/>
    </source>
</evidence>
<evidence type="ECO:0000256" key="2">
    <source>
        <dbReference type="ARBA" id="ARBA00022475"/>
    </source>
</evidence>